<gene>
    <name evidence="2" type="ORF">GCM10009727_00100</name>
</gene>
<dbReference type="EMBL" id="BAAAMR010000001">
    <property type="protein sequence ID" value="GAA2117648.1"/>
    <property type="molecule type" value="Genomic_DNA"/>
</dbReference>
<evidence type="ECO:0000259" key="1">
    <source>
        <dbReference type="PROSITE" id="PS51184"/>
    </source>
</evidence>
<dbReference type="InterPro" id="IPR003347">
    <property type="entry name" value="JmjC_dom"/>
</dbReference>
<reference evidence="2 3" key="1">
    <citation type="journal article" date="2019" name="Int. J. Syst. Evol. Microbiol.">
        <title>The Global Catalogue of Microorganisms (GCM) 10K type strain sequencing project: providing services to taxonomists for standard genome sequencing and annotation.</title>
        <authorList>
            <consortium name="The Broad Institute Genomics Platform"/>
            <consortium name="The Broad Institute Genome Sequencing Center for Infectious Disease"/>
            <person name="Wu L."/>
            <person name="Ma J."/>
        </authorList>
    </citation>
    <scope>NUCLEOTIDE SEQUENCE [LARGE SCALE GENOMIC DNA]</scope>
    <source>
        <strain evidence="2 3">JCM 13850</strain>
    </source>
</reference>
<dbReference type="PANTHER" id="PTHR12461:SF105">
    <property type="entry name" value="HYPOXIA-INDUCIBLE FACTOR 1-ALPHA INHIBITOR"/>
    <property type="match status" value="1"/>
</dbReference>
<dbReference type="Gene3D" id="2.60.120.650">
    <property type="entry name" value="Cupin"/>
    <property type="match status" value="1"/>
</dbReference>
<dbReference type="PROSITE" id="PS51184">
    <property type="entry name" value="JMJC"/>
    <property type="match status" value="1"/>
</dbReference>
<feature type="domain" description="JmjC" evidence="1">
    <location>
        <begin position="99"/>
        <end position="262"/>
    </location>
</feature>
<dbReference type="SUPFAM" id="SSF51197">
    <property type="entry name" value="Clavaminate synthase-like"/>
    <property type="match status" value="1"/>
</dbReference>
<proteinExistence type="predicted"/>
<accession>A0ABN2XVW7</accession>
<dbReference type="Pfam" id="PF13621">
    <property type="entry name" value="Cupin_8"/>
    <property type="match status" value="1"/>
</dbReference>
<dbReference type="SMART" id="SM00558">
    <property type="entry name" value="JmjC"/>
    <property type="match status" value="1"/>
</dbReference>
<organism evidence="2 3">
    <name type="scientific">Actinomadura napierensis</name>
    <dbReference type="NCBI Taxonomy" id="267854"/>
    <lineage>
        <taxon>Bacteria</taxon>
        <taxon>Bacillati</taxon>
        <taxon>Actinomycetota</taxon>
        <taxon>Actinomycetes</taxon>
        <taxon>Streptosporangiales</taxon>
        <taxon>Thermomonosporaceae</taxon>
        <taxon>Actinomadura</taxon>
    </lineage>
</organism>
<keyword evidence="3" id="KW-1185">Reference proteome</keyword>
<dbReference type="RefSeq" id="WP_344259887.1">
    <property type="nucleotide sequence ID" value="NZ_BAAAMR010000001.1"/>
</dbReference>
<dbReference type="Proteomes" id="UP001501020">
    <property type="component" value="Unassembled WGS sequence"/>
</dbReference>
<name>A0ABN2XVW7_9ACTN</name>
<sequence length="375" mass="40391">MSGTPGLPSAGPISRVSAADLGPLRAGSPWLREPVVVTGASRLMNEVWRWTPDHLRATVGDERLPATLPGPDGGFRYEPGRVLDSRPLAVARFFDDMADPDGPRWCLQQVPVERALPALFAALDYPDCVPRELVNAVNLWLASPGTVTPLHYDDTHNLFCQVSGAKTFYVFPPEDLDALYPGPLNTGAQHLSGVNLFQPDLDRHPRAAALGYLEATVRAGEALVLPAFWWHQVLSRDEVAVSVNFWWRANVLDCLVPGFMRQLQSAAVQDDLGALAGTFELGDGQGDADPFTDAADLVRLLHDIGEAKAALALTASVLRTARRRPGRAATRAAELLADHKELLEAPGRGGAAAAGRIDRLVADLTAIVSEGARSW</sequence>
<comment type="caution">
    <text evidence="2">The sequence shown here is derived from an EMBL/GenBank/DDBJ whole genome shotgun (WGS) entry which is preliminary data.</text>
</comment>
<protein>
    <recommendedName>
        <fullName evidence="1">JmjC domain-containing protein</fullName>
    </recommendedName>
</protein>
<dbReference type="PANTHER" id="PTHR12461">
    <property type="entry name" value="HYPOXIA-INDUCIBLE FACTOR 1 ALPHA INHIBITOR-RELATED"/>
    <property type="match status" value="1"/>
</dbReference>
<dbReference type="InterPro" id="IPR041667">
    <property type="entry name" value="Cupin_8"/>
</dbReference>
<evidence type="ECO:0000313" key="3">
    <source>
        <dbReference type="Proteomes" id="UP001501020"/>
    </source>
</evidence>
<evidence type="ECO:0000313" key="2">
    <source>
        <dbReference type="EMBL" id="GAA2117648.1"/>
    </source>
</evidence>